<keyword evidence="1" id="KW-0472">Membrane</keyword>
<feature type="transmembrane region" description="Helical" evidence="1">
    <location>
        <begin position="107"/>
        <end position="130"/>
    </location>
</feature>
<feature type="transmembrane region" description="Helical" evidence="1">
    <location>
        <begin position="47"/>
        <end position="67"/>
    </location>
</feature>
<keyword evidence="1" id="KW-0812">Transmembrane</keyword>
<keyword evidence="1" id="KW-1133">Transmembrane helix</keyword>
<feature type="transmembrane region" description="Helical" evidence="1">
    <location>
        <begin position="175"/>
        <end position="194"/>
    </location>
</feature>
<dbReference type="InterPro" id="IPR038750">
    <property type="entry name" value="YczE/YyaS-like"/>
</dbReference>
<protein>
    <submittedName>
        <fullName evidence="2">YitT family protein</fullName>
    </submittedName>
</protein>
<dbReference type="PANTHER" id="PTHR40078">
    <property type="entry name" value="INTEGRAL MEMBRANE PROTEIN-RELATED"/>
    <property type="match status" value="1"/>
</dbReference>
<comment type="caution">
    <text evidence="2">The sequence shown here is derived from an EMBL/GenBank/DDBJ whole genome shotgun (WGS) entry which is preliminary data.</text>
</comment>
<dbReference type="Pfam" id="PF19700">
    <property type="entry name" value="DUF6198"/>
    <property type="match status" value="1"/>
</dbReference>
<name>A0ABV5WL56_9BACI</name>
<feature type="transmembrane region" description="Helical" evidence="1">
    <location>
        <begin position="151"/>
        <end position="169"/>
    </location>
</feature>
<organism evidence="2 3">
    <name type="scientific">Ectobacillus funiculus</name>
    <dbReference type="NCBI Taxonomy" id="137993"/>
    <lineage>
        <taxon>Bacteria</taxon>
        <taxon>Bacillati</taxon>
        <taxon>Bacillota</taxon>
        <taxon>Bacilli</taxon>
        <taxon>Bacillales</taxon>
        <taxon>Bacillaceae</taxon>
        <taxon>Ectobacillus</taxon>
    </lineage>
</organism>
<evidence type="ECO:0000313" key="2">
    <source>
        <dbReference type="EMBL" id="MFB9761355.1"/>
    </source>
</evidence>
<feature type="transmembrane region" description="Helical" evidence="1">
    <location>
        <begin position="7"/>
        <end position="27"/>
    </location>
</feature>
<feature type="transmembrane region" description="Helical" evidence="1">
    <location>
        <begin position="79"/>
        <end position="101"/>
    </location>
</feature>
<dbReference type="RefSeq" id="WP_379951541.1">
    <property type="nucleotide sequence ID" value="NZ_JBHMAF010000193.1"/>
</dbReference>
<dbReference type="EMBL" id="JBHMAF010000193">
    <property type="protein sequence ID" value="MFB9761355.1"/>
    <property type="molecule type" value="Genomic_DNA"/>
</dbReference>
<evidence type="ECO:0000256" key="1">
    <source>
        <dbReference type="SAM" id="Phobius"/>
    </source>
</evidence>
<proteinExistence type="predicted"/>
<dbReference type="Proteomes" id="UP001589609">
    <property type="component" value="Unassembled WGS sequence"/>
</dbReference>
<sequence>MGIQRVNLWVVLSISLNALGNSLMITANLGSSPWTSAGQNLVSIMPLSIGSAIILFNVSSFVLSYLLKVRFTLWTIVKSIVLSFVFGLFIDVFVFLLGLIFASENIWIRSLYLVIGINFIAIALSIHFQCNSVYLPLDYLLQAFAKLKKSYTVGAILCMSIPLSISTSICLFQHHVTGIGIGTILFVLGVGFLIDRYNQVIFINKPSYSSMKVDDSL</sequence>
<gene>
    <name evidence="2" type="ORF">ACFFMS_24215</name>
</gene>
<keyword evidence="3" id="KW-1185">Reference proteome</keyword>
<dbReference type="PANTHER" id="PTHR40078:SF1">
    <property type="entry name" value="INTEGRAL MEMBRANE PROTEIN"/>
    <property type="match status" value="1"/>
</dbReference>
<accession>A0ABV5WL56</accession>
<reference evidence="2 3" key="1">
    <citation type="submission" date="2024-09" db="EMBL/GenBank/DDBJ databases">
        <authorList>
            <person name="Sun Q."/>
            <person name="Mori K."/>
        </authorList>
    </citation>
    <scope>NUCLEOTIDE SEQUENCE [LARGE SCALE GENOMIC DNA]</scope>
    <source>
        <strain evidence="2 3">JCM 11201</strain>
    </source>
</reference>
<evidence type="ECO:0000313" key="3">
    <source>
        <dbReference type="Proteomes" id="UP001589609"/>
    </source>
</evidence>